<reference evidence="1" key="1">
    <citation type="submission" date="2022-08" db="EMBL/GenBank/DDBJ databases">
        <title>A Global Phylogenomic Analysis of the Shiitake Genus Lentinula.</title>
        <authorList>
            <consortium name="DOE Joint Genome Institute"/>
            <person name="Sierra-Patev S."/>
            <person name="Min B."/>
            <person name="Naranjo-Ortiz M."/>
            <person name="Looney B."/>
            <person name="Konkel Z."/>
            <person name="Slot J.C."/>
            <person name="Sakamoto Y."/>
            <person name="Steenwyk J.L."/>
            <person name="Rokas A."/>
            <person name="Carro J."/>
            <person name="Camarero S."/>
            <person name="Ferreira P."/>
            <person name="Molpeceres G."/>
            <person name="Ruiz-Duenas F.J."/>
            <person name="Serrano A."/>
            <person name="Henrissat B."/>
            <person name="Drula E."/>
            <person name="Hughes K.W."/>
            <person name="Mata J.L."/>
            <person name="Ishikawa N.K."/>
            <person name="Vargas-Isla R."/>
            <person name="Ushijima S."/>
            <person name="Smith C.A."/>
            <person name="Ahrendt S."/>
            <person name="Andreopoulos W."/>
            <person name="He G."/>
            <person name="Labutti K."/>
            <person name="Lipzen A."/>
            <person name="Ng V."/>
            <person name="Riley R."/>
            <person name="Sandor L."/>
            <person name="Barry K."/>
            <person name="Martinez A.T."/>
            <person name="Xiao Y."/>
            <person name="Gibbons J.G."/>
            <person name="Terashima K."/>
            <person name="Grigoriev I.V."/>
            <person name="Hibbett D.S."/>
        </authorList>
    </citation>
    <scope>NUCLEOTIDE SEQUENCE</scope>
    <source>
        <strain evidence="1">JLM2183</strain>
    </source>
</reference>
<sequence length="258" mass="29658">MSATAHAQALLFVYGECGRFVTQDQFNDWYDNEHAPLRTTVPGFLTAARYKALDAPPKVFPKWLALYDITSTEVMQSQAYRNLRLKASENEKQVIGNLEVLNRRMYELVESSDASEEESNGSDKTARFIYVVHMQVMKNKDTEQDQSRYKAQEDHFTHWYTSTHIPLLTAVPGYMRSRVFRLIEHTELAGKAAKSVQGNNPFSLLAIHDWSVEGVKIVNSPEFQMYMTDAEPWKMEGEEAVALMEDRLFGLYKVFHKG</sequence>
<dbReference type="SUPFAM" id="SSF54909">
    <property type="entry name" value="Dimeric alpha+beta barrel"/>
    <property type="match status" value="1"/>
</dbReference>
<comment type="caution">
    <text evidence="1">The sequence shown here is derived from an EMBL/GenBank/DDBJ whole genome shotgun (WGS) entry which is preliminary data.</text>
</comment>
<gene>
    <name evidence="1" type="ORF">J3R30DRAFT_28617</name>
</gene>
<protein>
    <recommendedName>
        <fullName evidence="3">EthD domain-containing protein</fullName>
    </recommendedName>
</protein>
<accession>A0A9W9DXW8</accession>
<evidence type="ECO:0000313" key="2">
    <source>
        <dbReference type="Proteomes" id="UP001150266"/>
    </source>
</evidence>
<name>A0A9W9DXW8_9AGAR</name>
<evidence type="ECO:0000313" key="1">
    <source>
        <dbReference type="EMBL" id="KAJ4490077.1"/>
    </source>
</evidence>
<evidence type="ECO:0008006" key="3">
    <source>
        <dbReference type="Google" id="ProtNLM"/>
    </source>
</evidence>
<dbReference type="OrthoDB" id="2851338at2759"/>
<dbReference type="InterPro" id="IPR011008">
    <property type="entry name" value="Dimeric_a/b-barrel"/>
</dbReference>
<organism evidence="1 2">
    <name type="scientific">Lentinula aciculospora</name>
    <dbReference type="NCBI Taxonomy" id="153920"/>
    <lineage>
        <taxon>Eukaryota</taxon>
        <taxon>Fungi</taxon>
        <taxon>Dikarya</taxon>
        <taxon>Basidiomycota</taxon>
        <taxon>Agaricomycotina</taxon>
        <taxon>Agaricomycetes</taxon>
        <taxon>Agaricomycetidae</taxon>
        <taxon>Agaricales</taxon>
        <taxon>Marasmiineae</taxon>
        <taxon>Omphalotaceae</taxon>
        <taxon>Lentinula</taxon>
    </lineage>
</organism>
<dbReference type="Proteomes" id="UP001150266">
    <property type="component" value="Unassembled WGS sequence"/>
</dbReference>
<dbReference type="EMBL" id="JAOTPV010000001">
    <property type="protein sequence ID" value="KAJ4490077.1"/>
    <property type="molecule type" value="Genomic_DNA"/>
</dbReference>
<keyword evidence="2" id="KW-1185">Reference proteome</keyword>
<dbReference type="AlphaFoldDB" id="A0A9W9DXW8"/>
<proteinExistence type="predicted"/>